<evidence type="ECO:0000256" key="3">
    <source>
        <dbReference type="ARBA" id="ARBA00022777"/>
    </source>
</evidence>
<dbReference type="PIRSF" id="PIRSF000538">
    <property type="entry name" value="GlpK"/>
    <property type="match status" value="1"/>
</dbReference>
<dbReference type="InterPro" id="IPR050406">
    <property type="entry name" value="FGGY_Carb_Kinase"/>
</dbReference>
<comment type="caution">
    <text evidence="7">The sequence shown here is derived from an EMBL/GenBank/DDBJ whole genome shotgun (WGS) entry which is preliminary data.</text>
</comment>
<name>A0A372L8T0_9BACI</name>
<dbReference type="GO" id="GO:0016301">
    <property type="term" value="F:kinase activity"/>
    <property type="evidence" value="ECO:0007669"/>
    <property type="project" value="UniProtKB-KW"/>
</dbReference>
<dbReference type="InterPro" id="IPR043129">
    <property type="entry name" value="ATPase_NBD"/>
</dbReference>
<feature type="domain" description="Carbohydrate kinase FGGY N-terminal" evidence="5">
    <location>
        <begin position="4"/>
        <end position="247"/>
    </location>
</feature>
<dbReference type="GO" id="GO:0016773">
    <property type="term" value="F:phosphotransferase activity, alcohol group as acceptor"/>
    <property type="evidence" value="ECO:0007669"/>
    <property type="project" value="InterPro"/>
</dbReference>
<evidence type="ECO:0000259" key="5">
    <source>
        <dbReference type="Pfam" id="PF00370"/>
    </source>
</evidence>
<dbReference type="InterPro" id="IPR018485">
    <property type="entry name" value="FGGY_C"/>
</dbReference>
<dbReference type="PANTHER" id="PTHR43095">
    <property type="entry name" value="SUGAR KINASE"/>
    <property type="match status" value="1"/>
</dbReference>
<evidence type="ECO:0000256" key="1">
    <source>
        <dbReference type="ARBA" id="ARBA00009156"/>
    </source>
</evidence>
<dbReference type="InterPro" id="IPR018483">
    <property type="entry name" value="Carb_kinase_FGGY_CS"/>
</dbReference>
<keyword evidence="8" id="KW-1185">Reference proteome</keyword>
<reference evidence="7 8" key="1">
    <citation type="submission" date="2018-08" db="EMBL/GenBank/DDBJ databases">
        <title>Bacillus chawlae sp. nov., Bacillus glennii sp. nov., and Bacillus saganii sp. nov. Isolated from the Vehicle Assembly Building at Kennedy Space Center where the Viking Spacecraft were Assembled.</title>
        <authorList>
            <person name="Seuylemezian A."/>
            <person name="Vaishampayan P."/>
        </authorList>
    </citation>
    <scope>NUCLEOTIDE SEQUENCE [LARGE SCALE GENOMIC DNA]</scope>
    <source>
        <strain evidence="7 8">V44-8</strain>
    </source>
</reference>
<dbReference type="GO" id="GO:0005975">
    <property type="term" value="P:carbohydrate metabolic process"/>
    <property type="evidence" value="ECO:0007669"/>
    <property type="project" value="InterPro"/>
</dbReference>
<dbReference type="CDD" id="cd07805">
    <property type="entry name" value="ASKHA_NBD_FGGY_CvXK-like"/>
    <property type="match status" value="1"/>
</dbReference>
<keyword evidence="3 4" id="KW-0418">Kinase</keyword>
<proteinExistence type="inferred from homology"/>
<dbReference type="Pfam" id="PF02782">
    <property type="entry name" value="FGGY_C"/>
    <property type="match status" value="1"/>
</dbReference>
<dbReference type="PROSITE" id="PS00445">
    <property type="entry name" value="FGGY_KINASES_2"/>
    <property type="match status" value="1"/>
</dbReference>
<dbReference type="SUPFAM" id="SSF53067">
    <property type="entry name" value="Actin-like ATPase domain"/>
    <property type="match status" value="2"/>
</dbReference>
<dbReference type="RefSeq" id="WP_117323714.1">
    <property type="nucleotide sequence ID" value="NZ_QVTD01000012.1"/>
</dbReference>
<organism evidence="7 8">
    <name type="scientific">Peribacillus glennii</name>
    <dbReference type="NCBI Taxonomy" id="2303991"/>
    <lineage>
        <taxon>Bacteria</taxon>
        <taxon>Bacillati</taxon>
        <taxon>Bacillota</taxon>
        <taxon>Bacilli</taxon>
        <taxon>Bacillales</taxon>
        <taxon>Bacillaceae</taxon>
        <taxon>Peribacillus</taxon>
    </lineage>
</organism>
<evidence type="ECO:0000256" key="2">
    <source>
        <dbReference type="ARBA" id="ARBA00022679"/>
    </source>
</evidence>
<dbReference type="Proteomes" id="UP000262939">
    <property type="component" value="Unassembled WGS sequence"/>
</dbReference>
<keyword evidence="2 4" id="KW-0808">Transferase</keyword>
<dbReference type="OrthoDB" id="9805576at2"/>
<protein>
    <submittedName>
        <fullName evidence="7">Xylulokinase</fullName>
    </submittedName>
</protein>
<accession>A0A372L8T0</accession>
<evidence type="ECO:0000256" key="4">
    <source>
        <dbReference type="RuleBase" id="RU003733"/>
    </source>
</evidence>
<dbReference type="AlphaFoldDB" id="A0A372L8T0"/>
<dbReference type="InterPro" id="IPR000577">
    <property type="entry name" value="Carb_kinase_FGGY"/>
</dbReference>
<comment type="similarity">
    <text evidence="1 4">Belongs to the FGGY kinase family.</text>
</comment>
<dbReference type="Pfam" id="PF00370">
    <property type="entry name" value="FGGY_N"/>
    <property type="match status" value="1"/>
</dbReference>
<dbReference type="InterPro" id="IPR018484">
    <property type="entry name" value="FGGY_N"/>
</dbReference>
<dbReference type="EMBL" id="QVTD01000012">
    <property type="protein sequence ID" value="RFU61807.1"/>
    <property type="molecule type" value="Genomic_DNA"/>
</dbReference>
<dbReference type="PANTHER" id="PTHR43095:SF5">
    <property type="entry name" value="XYLULOSE KINASE"/>
    <property type="match status" value="1"/>
</dbReference>
<sequence length="502" mass="55353">MPAYIIAHDIGTTNHKCTVFNDEGEVVSSAARAYPTFYQKGGIAEQDPSDWWRNFCETTVQVLKDINPREIAGISFSAHMNGCLPVDSDGKPLMRSMIHADTRSSEIESEIYSKISEDQLYGITGNRLESRYPLLKMYWMKKENPEMYSKAKYFLQAKDYLAFRLTGNLGVTDYSDASLTGAFNLETRDWEASIFKETGLDLTKMPTPVPSTEVIGYVQKSTALVTGLVEGTPVIIGGGDGACATVGAGCLAKDETYLSLGTTAWVSKVADKPFIDPDKRVFTICDLNPKYYNVLGTMQTAGSAYEWAIKQLSSITDWETVSVEPEYSDFETQLKTVPAGSRGVIFHPYLLGERSPIWNDKARGSFFGLSLEHNRFDIAKSVLEGIAFSLASISEIINNAGSKREIRMIGGLAKSGTFIQIISDVLNLPVRLTENASEATSIGAAIAGGVGVGMFPSFEDAASLIHTGNIYEPNQQHTEIYAEQLERFKVLYDRIKDIPFYT</sequence>
<feature type="domain" description="Carbohydrate kinase FGGY C-terminal" evidence="6">
    <location>
        <begin position="257"/>
        <end position="450"/>
    </location>
</feature>
<dbReference type="Gene3D" id="3.30.420.40">
    <property type="match status" value="2"/>
</dbReference>
<evidence type="ECO:0000313" key="7">
    <source>
        <dbReference type="EMBL" id="RFU61807.1"/>
    </source>
</evidence>
<evidence type="ECO:0000259" key="6">
    <source>
        <dbReference type="Pfam" id="PF02782"/>
    </source>
</evidence>
<gene>
    <name evidence="7" type="ORF">D0466_16865</name>
</gene>
<evidence type="ECO:0000313" key="8">
    <source>
        <dbReference type="Proteomes" id="UP000262939"/>
    </source>
</evidence>